<comment type="caution">
    <text evidence="1">The sequence shown here is derived from an EMBL/GenBank/DDBJ whole genome shotgun (WGS) entry which is preliminary data.</text>
</comment>
<dbReference type="EMBL" id="JANSHE010001213">
    <property type="protein sequence ID" value="KAJ3003893.1"/>
    <property type="molecule type" value="Genomic_DNA"/>
</dbReference>
<sequence length="243" mass="27554">MQTSAFRIQIPGQSLLRSRSRLKHVFPRRPESRSSLTTAVHQNVFCAFERRVHMDMGAMALRSIALRKCRRWPEVAVLHQLLQLAVAFFIARCDEFALRPSRQTDTRRTTSCLPWDFSAREEVPCDPVHIQCASYRSNPSVQLEIPRTMSPLRMWILSASLLLWTLGAWGLSVDATAHKDASVLILGGGVAGVIAARTLHAKGITNFTIVEAKGGYLHMTLWNWVTLRRGFRHTFSCAKCRRK</sequence>
<proteinExistence type="predicted"/>
<keyword evidence="2" id="KW-1185">Reference proteome</keyword>
<evidence type="ECO:0000313" key="2">
    <source>
        <dbReference type="Proteomes" id="UP001144978"/>
    </source>
</evidence>
<evidence type="ECO:0000313" key="1">
    <source>
        <dbReference type="EMBL" id="KAJ3003893.1"/>
    </source>
</evidence>
<protein>
    <submittedName>
        <fullName evidence="1">Uncharacterized protein</fullName>
    </submittedName>
</protein>
<reference evidence="1" key="1">
    <citation type="submission" date="2022-08" db="EMBL/GenBank/DDBJ databases">
        <title>Genome Sequence of Pycnoporus sanguineus.</title>
        <authorList>
            <person name="Buettner E."/>
        </authorList>
    </citation>
    <scope>NUCLEOTIDE SEQUENCE</scope>
    <source>
        <strain evidence="1">CG-C14</strain>
    </source>
</reference>
<name>A0ACC1PW93_9APHY</name>
<gene>
    <name evidence="1" type="ORF">NUW54_g5077</name>
</gene>
<dbReference type="Proteomes" id="UP001144978">
    <property type="component" value="Unassembled WGS sequence"/>
</dbReference>
<organism evidence="1 2">
    <name type="scientific">Trametes sanguinea</name>
    <dbReference type="NCBI Taxonomy" id="158606"/>
    <lineage>
        <taxon>Eukaryota</taxon>
        <taxon>Fungi</taxon>
        <taxon>Dikarya</taxon>
        <taxon>Basidiomycota</taxon>
        <taxon>Agaricomycotina</taxon>
        <taxon>Agaricomycetes</taxon>
        <taxon>Polyporales</taxon>
        <taxon>Polyporaceae</taxon>
        <taxon>Trametes</taxon>
    </lineage>
</organism>
<accession>A0ACC1PW93</accession>